<protein>
    <submittedName>
        <fullName evidence="2">Tubulin-like doman-containing protein</fullName>
    </submittedName>
</protein>
<accession>A0ABD5R0D3</accession>
<feature type="region of interest" description="Disordered" evidence="1">
    <location>
        <begin position="325"/>
        <end position="379"/>
    </location>
</feature>
<comment type="caution">
    <text evidence="2">The sequence shown here is derived from an EMBL/GenBank/DDBJ whole genome shotgun (WGS) entry which is preliminary data.</text>
</comment>
<dbReference type="EMBL" id="JBHSKY010000006">
    <property type="protein sequence ID" value="MFC5278284.1"/>
    <property type="molecule type" value="Genomic_DNA"/>
</dbReference>
<dbReference type="Proteomes" id="UP001596118">
    <property type="component" value="Unassembled WGS sequence"/>
</dbReference>
<proteinExistence type="predicted"/>
<dbReference type="AlphaFoldDB" id="A0ABD5R0D3"/>
<keyword evidence="3" id="KW-1185">Reference proteome</keyword>
<evidence type="ECO:0000256" key="1">
    <source>
        <dbReference type="SAM" id="MobiDB-lite"/>
    </source>
</evidence>
<evidence type="ECO:0000313" key="3">
    <source>
        <dbReference type="Proteomes" id="UP001596118"/>
    </source>
</evidence>
<sequence>MNWPNHVFGLGGSGKELVFELLATEWVRESMLDPASDPSGVTVTIIDTAESEREEDMKRIRRIRSAIEETEDRIADDGSVPDGIRIESRTLTDMTRFEDPIDIAGTIARRRIASKHGMDPDDWWIDADQISPNPDVDYGLSGKRSLAKALYYKASAEDENDTLATVIAPTADAEVAVLCGLGGATSGILFDLARELTRSEPTASITLFAVLPNRESSRREQANAHAALSELEYLALCRKQLFEDRILLPTDAVVRDAKRPENRFLGDALDEAFTYLFVSYYSRWRRTGTEHAGSRPSRGLFPDTPSYAPFVVGVPQILRYAVEETRDGREPAVPEETESVPPKEDPSPYATLIRPGSPSHPAEPRHPEESRRFDATDEDERLRERLDALADRACDATYSGLRDRRLTTAMSRDERPVVGTLVSPVADRITERIDFDDVIAGISGSAPVGPDDPSAFAVESGTDRETGFVAFVGGVLLDDLRLSNEYLESYERSALAEGTDASLRHALGLEEGYYVRRRRVGCLGNRDDRSFLDDPDDRIRERVLTDRVETVELGRGGRSGSE</sequence>
<gene>
    <name evidence="2" type="ORF">ACFPM1_05840</name>
</gene>
<organism evidence="2 3">
    <name type="scientific">Halorubrum rubrum</name>
    <dbReference type="NCBI Taxonomy" id="1126240"/>
    <lineage>
        <taxon>Archaea</taxon>
        <taxon>Methanobacteriati</taxon>
        <taxon>Methanobacteriota</taxon>
        <taxon>Stenosarchaea group</taxon>
        <taxon>Halobacteria</taxon>
        <taxon>Halobacteriales</taxon>
        <taxon>Haloferacaceae</taxon>
        <taxon>Halorubrum</taxon>
    </lineage>
</organism>
<dbReference type="RefSeq" id="WP_256410487.1">
    <property type="nucleotide sequence ID" value="NZ_JANHDM010000001.1"/>
</dbReference>
<dbReference type="InterPro" id="IPR036525">
    <property type="entry name" value="Tubulin/FtsZ_GTPase_sf"/>
</dbReference>
<reference evidence="2 3" key="1">
    <citation type="journal article" date="2019" name="Int. J. Syst. Evol. Microbiol.">
        <title>The Global Catalogue of Microorganisms (GCM) 10K type strain sequencing project: providing services to taxonomists for standard genome sequencing and annotation.</title>
        <authorList>
            <consortium name="The Broad Institute Genomics Platform"/>
            <consortium name="The Broad Institute Genome Sequencing Center for Infectious Disease"/>
            <person name="Wu L."/>
            <person name="Ma J."/>
        </authorList>
    </citation>
    <scope>NUCLEOTIDE SEQUENCE [LARGE SCALE GENOMIC DNA]</scope>
    <source>
        <strain evidence="2 3">CGMCC 1.12124</strain>
    </source>
</reference>
<name>A0ABD5R0D3_9EURY</name>
<dbReference type="Gene3D" id="3.40.50.1440">
    <property type="entry name" value="Tubulin/FtsZ, GTPase domain"/>
    <property type="match status" value="1"/>
</dbReference>
<evidence type="ECO:0000313" key="2">
    <source>
        <dbReference type="EMBL" id="MFC5278284.1"/>
    </source>
</evidence>
<feature type="compositionally biased region" description="Basic and acidic residues" evidence="1">
    <location>
        <begin position="362"/>
        <end position="379"/>
    </location>
</feature>